<organism evidence="2 3">
    <name type="scientific">Sphaeroforma arctica JP610</name>
    <dbReference type="NCBI Taxonomy" id="667725"/>
    <lineage>
        <taxon>Eukaryota</taxon>
        <taxon>Ichthyosporea</taxon>
        <taxon>Ichthyophonida</taxon>
        <taxon>Sphaeroforma</taxon>
    </lineage>
</organism>
<dbReference type="Proteomes" id="UP000054560">
    <property type="component" value="Unassembled WGS sequence"/>
</dbReference>
<gene>
    <name evidence="2" type="ORF">SARC_11852</name>
</gene>
<reference evidence="2 3" key="1">
    <citation type="submission" date="2011-02" db="EMBL/GenBank/DDBJ databases">
        <title>The Genome Sequence of Sphaeroforma arctica JP610.</title>
        <authorList>
            <consortium name="The Broad Institute Genome Sequencing Platform"/>
            <person name="Russ C."/>
            <person name="Cuomo C."/>
            <person name="Young S.K."/>
            <person name="Zeng Q."/>
            <person name="Gargeya S."/>
            <person name="Alvarado L."/>
            <person name="Berlin A."/>
            <person name="Chapman S.B."/>
            <person name="Chen Z."/>
            <person name="Freedman E."/>
            <person name="Gellesch M."/>
            <person name="Goldberg J."/>
            <person name="Griggs A."/>
            <person name="Gujja S."/>
            <person name="Heilman E."/>
            <person name="Heiman D."/>
            <person name="Howarth C."/>
            <person name="Mehta T."/>
            <person name="Neiman D."/>
            <person name="Pearson M."/>
            <person name="Roberts A."/>
            <person name="Saif S."/>
            <person name="Shea T."/>
            <person name="Shenoy N."/>
            <person name="Sisk P."/>
            <person name="Stolte C."/>
            <person name="Sykes S."/>
            <person name="White J."/>
            <person name="Yandava C."/>
            <person name="Burger G."/>
            <person name="Gray M.W."/>
            <person name="Holland P.W.H."/>
            <person name="King N."/>
            <person name="Lang F.B.F."/>
            <person name="Roger A.J."/>
            <person name="Ruiz-Trillo I."/>
            <person name="Haas B."/>
            <person name="Nusbaum C."/>
            <person name="Birren B."/>
        </authorList>
    </citation>
    <scope>NUCLEOTIDE SEQUENCE [LARGE SCALE GENOMIC DNA]</scope>
    <source>
        <strain evidence="2 3">JP610</strain>
    </source>
</reference>
<evidence type="ECO:0000256" key="1">
    <source>
        <dbReference type="SAM" id="MobiDB-lite"/>
    </source>
</evidence>
<name>A0A0L0FFW2_9EUKA</name>
<protein>
    <submittedName>
        <fullName evidence="2">Uncharacterized protein</fullName>
    </submittedName>
</protein>
<evidence type="ECO:0000313" key="2">
    <source>
        <dbReference type="EMBL" id="KNC75630.1"/>
    </source>
</evidence>
<sequence>MVELQGRFYMSRWGDHSYQDEDPGTLTPASQWEYTTIEDFALVAGGLSARQPLEHETPMSGSPSRSPTSTAATAFSAQPPRHRAGSRGRTTHTTAHSATDTSATDCSAQSRTQIILPSPLPTPVQLRPRQEAGSRSRTTVYSAITSATARSAQSRTQVVLPPALSPKHLP</sequence>
<feature type="region of interest" description="Disordered" evidence="1">
    <location>
        <begin position="47"/>
        <end position="170"/>
    </location>
</feature>
<feature type="compositionally biased region" description="Polar residues" evidence="1">
    <location>
        <begin position="135"/>
        <end position="157"/>
    </location>
</feature>
<dbReference type="RefSeq" id="XP_014149532.1">
    <property type="nucleotide sequence ID" value="XM_014294057.1"/>
</dbReference>
<feature type="compositionally biased region" description="Basic residues" evidence="1">
    <location>
        <begin position="80"/>
        <end position="90"/>
    </location>
</feature>
<feature type="compositionally biased region" description="Polar residues" evidence="1">
    <location>
        <begin position="106"/>
        <end position="115"/>
    </location>
</feature>
<proteinExistence type="predicted"/>
<feature type="compositionally biased region" description="Low complexity" evidence="1">
    <location>
        <begin position="91"/>
        <end position="105"/>
    </location>
</feature>
<accession>A0A0L0FFW2</accession>
<dbReference type="GeneID" id="25912356"/>
<evidence type="ECO:0000313" key="3">
    <source>
        <dbReference type="Proteomes" id="UP000054560"/>
    </source>
</evidence>
<dbReference type="AlphaFoldDB" id="A0A0L0FFW2"/>
<feature type="compositionally biased region" description="Low complexity" evidence="1">
    <location>
        <begin position="58"/>
        <end position="79"/>
    </location>
</feature>
<keyword evidence="3" id="KW-1185">Reference proteome</keyword>
<dbReference type="EMBL" id="KQ243511">
    <property type="protein sequence ID" value="KNC75630.1"/>
    <property type="molecule type" value="Genomic_DNA"/>
</dbReference>